<organism evidence="7 8">
    <name type="scientific">Ferroacidibacillus organovorans</name>
    <dbReference type="NCBI Taxonomy" id="1765683"/>
    <lineage>
        <taxon>Bacteria</taxon>
        <taxon>Bacillati</taxon>
        <taxon>Bacillota</taxon>
        <taxon>Bacilli</taxon>
        <taxon>Bacillales</taxon>
        <taxon>Alicyclobacillaceae</taxon>
        <taxon>Ferroacidibacillus</taxon>
    </lineage>
</organism>
<dbReference type="PANTHER" id="PTHR39178">
    <property type="entry name" value="HYPOTHETICAL RIBOSOME-ASSOCIATED PROTEIN"/>
    <property type="match status" value="1"/>
</dbReference>
<evidence type="ECO:0000313" key="8">
    <source>
        <dbReference type="Proteomes" id="UP000053557"/>
    </source>
</evidence>
<comment type="caution">
    <text evidence="7">The sequence shown here is derived from an EMBL/GenBank/DDBJ whole genome shotgun (WGS) entry which is preliminary data.</text>
</comment>
<dbReference type="GO" id="GO:0006508">
    <property type="term" value="P:proteolysis"/>
    <property type="evidence" value="ECO:0007669"/>
    <property type="project" value="UniProtKB-KW"/>
</dbReference>
<dbReference type="GO" id="GO:0042254">
    <property type="term" value="P:ribosome biogenesis"/>
    <property type="evidence" value="ECO:0007669"/>
    <property type="project" value="UniProtKB-KW"/>
</dbReference>
<evidence type="ECO:0000256" key="6">
    <source>
        <dbReference type="ARBA" id="ARBA00044538"/>
    </source>
</evidence>
<proteinExistence type="inferred from homology"/>
<dbReference type="CDD" id="cd16332">
    <property type="entry name" value="Prp-like"/>
    <property type="match status" value="1"/>
</dbReference>
<dbReference type="GO" id="GO:0008234">
    <property type="term" value="F:cysteine-type peptidase activity"/>
    <property type="evidence" value="ECO:0007669"/>
    <property type="project" value="UniProtKB-KW"/>
</dbReference>
<evidence type="ECO:0000256" key="1">
    <source>
        <dbReference type="ARBA" id="ARBA00022517"/>
    </source>
</evidence>
<evidence type="ECO:0000313" key="7">
    <source>
        <dbReference type="EMBL" id="KUO96753.1"/>
    </source>
</evidence>
<dbReference type="RefSeq" id="WP_082685508.1">
    <property type="nucleotide sequence ID" value="NZ_LPVJ01000009.1"/>
</dbReference>
<dbReference type="Proteomes" id="UP000053557">
    <property type="component" value="Unassembled WGS sequence"/>
</dbReference>
<sequence length="106" mass="11625">MIRVTVTRNVKQVIERVVVSGHAGAGPHGYDLVCAGVSTLVATCVNSIEQLTGLRIDAVEQDGYVMFDVPQSRDAQLLTESMLVGMQDMEQEYGAHIRLRTEIHAK</sequence>
<dbReference type="InterPro" id="IPR036764">
    <property type="entry name" value="Peptidase_Prp_sf"/>
</dbReference>
<comment type="similarity">
    <text evidence="5">Belongs to the Prp family.</text>
</comment>
<dbReference type="EMBL" id="LPVJ01000009">
    <property type="protein sequence ID" value="KUO96753.1"/>
    <property type="molecule type" value="Genomic_DNA"/>
</dbReference>
<keyword evidence="1" id="KW-0690">Ribosome biogenesis</keyword>
<evidence type="ECO:0000256" key="2">
    <source>
        <dbReference type="ARBA" id="ARBA00022670"/>
    </source>
</evidence>
<keyword evidence="4" id="KW-0788">Thiol protease</keyword>
<dbReference type="InterPro" id="IPR007422">
    <property type="entry name" value="Peptidase_Prp"/>
</dbReference>
<name>A0A117SYD0_9BACL</name>
<dbReference type="AlphaFoldDB" id="A0A117SYD0"/>
<reference evidence="7 8" key="1">
    <citation type="submission" date="2015-12" db="EMBL/GenBank/DDBJ databases">
        <title>Draft genome sequence of Acidibacillus ferrooxidans ITV001, isolated from a chalcopyrite acid mine drainage site in Brazil.</title>
        <authorList>
            <person name="Dall'Agnol H."/>
            <person name="Nancucheo I."/>
            <person name="Johnson B."/>
            <person name="Oliveira R."/>
            <person name="Leite L."/>
            <person name="Pylro V."/>
            <person name="Nunes G.L."/>
            <person name="Tzotzos G."/>
            <person name="Fernandes G.R."/>
            <person name="Dutra J."/>
            <person name="Orellana S.C."/>
            <person name="Oliveira G."/>
        </authorList>
    </citation>
    <scope>NUCLEOTIDE SEQUENCE [LARGE SCALE GENOMIC DNA]</scope>
    <source>
        <strain evidence="8">ITV01</strain>
    </source>
</reference>
<keyword evidence="8" id="KW-1185">Reference proteome</keyword>
<protein>
    <recommendedName>
        <fullName evidence="6">Ribosomal processing cysteine protease Prp</fullName>
    </recommendedName>
</protein>
<dbReference type="SUPFAM" id="SSF118010">
    <property type="entry name" value="TM1457-like"/>
    <property type="match status" value="1"/>
</dbReference>
<dbReference type="Pfam" id="PF04327">
    <property type="entry name" value="Peptidase_Prp"/>
    <property type="match status" value="1"/>
</dbReference>
<evidence type="ECO:0000256" key="4">
    <source>
        <dbReference type="ARBA" id="ARBA00022807"/>
    </source>
</evidence>
<evidence type="ECO:0000256" key="5">
    <source>
        <dbReference type="ARBA" id="ARBA00044503"/>
    </source>
</evidence>
<evidence type="ECO:0000256" key="3">
    <source>
        <dbReference type="ARBA" id="ARBA00022801"/>
    </source>
</evidence>
<accession>A0A117SYD0</accession>
<keyword evidence="2" id="KW-0645">Protease</keyword>
<dbReference type="Gene3D" id="3.30.70.1490">
    <property type="entry name" value="Cysteine protease Prp"/>
    <property type="match status" value="1"/>
</dbReference>
<dbReference type="PANTHER" id="PTHR39178:SF1">
    <property type="entry name" value="RIBOSOMAL-PROCESSING CYSTEINE PROTEASE PRP"/>
    <property type="match status" value="1"/>
</dbReference>
<gene>
    <name evidence="7" type="ORF">ATW55_07995</name>
</gene>
<keyword evidence="3" id="KW-0378">Hydrolase</keyword>